<organism evidence="9 10">
    <name type="scientific">Hypnocyclicus thermotrophus</name>
    <dbReference type="NCBI Taxonomy" id="1627895"/>
    <lineage>
        <taxon>Bacteria</taxon>
        <taxon>Fusobacteriati</taxon>
        <taxon>Fusobacteriota</taxon>
        <taxon>Fusobacteriia</taxon>
        <taxon>Fusobacteriales</taxon>
        <taxon>Fusobacteriaceae</taxon>
        <taxon>Hypnocyclicus</taxon>
    </lineage>
</organism>
<evidence type="ECO:0000256" key="8">
    <source>
        <dbReference type="SAM" id="Phobius"/>
    </source>
</evidence>
<reference evidence="9 10" key="1">
    <citation type="submission" date="2019-03" db="EMBL/GenBank/DDBJ databases">
        <title>Genomic Encyclopedia of Type Strains, Phase IV (KMG-IV): sequencing the most valuable type-strain genomes for metagenomic binning, comparative biology and taxonomic classification.</title>
        <authorList>
            <person name="Goeker M."/>
        </authorList>
    </citation>
    <scope>NUCLEOTIDE SEQUENCE [LARGE SCALE GENOMIC DNA]</scope>
    <source>
        <strain evidence="9 10">DSM 100055</strain>
    </source>
</reference>
<dbReference type="AlphaFoldDB" id="A0AA46E040"/>
<feature type="transmembrane region" description="Helical" evidence="8">
    <location>
        <begin position="309"/>
        <end position="328"/>
    </location>
</feature>
<keyword evidence="5 8" id="KW-0812">Transmembrane</keyword>
<accession>A0AA46E040</accession>
<dbReference type="Proteomes" id="UP000294678">
    <property type="component" value="Unassembled WGS sequence"/>
</dbReference>
<keyword evidence="3" id="KW-0813">Transport</keyword>
<keyword evidence="6 8" id="KW-1133">Transmembrane helix</keyword>
<comment type="caution">
    <text evidence="9">The sequence shown here is derived from an EMBL/GenBank/DDBJ whole genome shotgun (WGS) entry which is preliminary data.</text>
</comment>
<dbReference type="EMBL" id="SOBG01000001">
    <property type="protein sequence ID" value="TDT72227.1"/>
    <property type="molecule type" value="Genomic_DNA"/>
</dbReference>
<dbReference type="InterPro" id="IPR000522">
    <property type="entry name" value="ABC_transptr_permease_BtuC"/>
</dbReference>
<dbReference type="Pfam" id="PF01032">
    <property type="entry name" value="FecCD"/>
    <property type="match status" value="1"/>
</dbReference>
<keyword evidence="10" id="KW-1185">Reference proteome</keyword>
<feature type="transmembrane region" description="Helical" evidence="8">
    <location>
        <begin position="192"/>
        <end position="213"/>
    </location>
</feature>
<evidence type="ECO:0000313" key="10">
    <source>
        <dbReference type="Proteomes" id="UP000294678"/>
    </source>
</evidence>
<evidence type="ECO:0000256" key="1">
    <source>
        <dbReference type="ARBA" id="ARBA00004651"/>
    </source>
</evidence>
<evidence type="ECO:0000256" key="2">
    <source>
        <dbReference type="ARBA" id="ARBA00007935"/>
    </source>
</evidence>
<comment type="similarity">
    <text evidence="2">Belongs to the binding-protein-dependent transport system permease family. FecCD subfamily.</text>
</comment>
<comment type="subcellular location">
    <subcellularLocation>
        <location evidence="1">Cell membrane</location>
        <topology evidence="1">Multi-pass membrane protein</topology>
    </subcellularLocation>
</comment>
<dbReference type="CDD" id="cd06550">
    <property type="entry name" value="TM_ABC_iron-siderophores_like"/>
    <property type="match status" value="1"/>
</dbReference>
<evidence type="ECO:0000256" key="4">
    <source>
        <dbReference type="ARBA" id="ARBA00022475"/>
    </source>
</evidence>
<dbReference type="PANTHER" id="PTHR30472:SF25">
    <property type="entry name" value="ABC TRANSPORTER PERMEASE PROTEIN MJ0876-RELATED"/>
    <property type="match status" value="1"/>
</dbReference>
<dbReference type="Gene3D" id="1.10.3470.10">
    <property type="entry name" value="ABC transporter involved in vitamin B12 uptake, BtuC"/>
    <property type="match status" value="1"/>
</dbReference>
<feature type="transmembrane region" description="Helical" evidence="8">
    <location>
        <begin position="280"/>
        <end position="297"/>
    </location>
</feature>
<keyword evidence="7 8" id="KW-0472">Membrane</keyword>
<feature type="transmembrane region" description="Helical" evidence="8">
    <location>
        <begin position="151"/>
        <end position="172"/>
    </location>
</feature>
<evidence type="ECO:0000256" key="6">
    <source>
        <dbReference type="ARBA" id="ARBA00022989"/>
    </source>
</evidence>
<dbReference type="GO" id="GO:0033214">
    <property type="term" value="P:siderophore-iron import into cell"/>
    <property type="evidence" value="ECO:0007669"/>
    <property type="project" value="TreeGrafter"/>
</dbReference>
<evidence type="ECO:0000256" key="3">
    <source>
        <dbReference type="ARBA" id="ARBA00022448"/>
    </source>
</evidence>
<dbReference type="GO" id="GO:0005886">
    <property type="term" value="C:plasma membrane"/>
    <property type="evidence" value="ECO:0007669"/>
    <property type="project" value="UniProtKB-SubCell"/>
</dbReference>
<dbReference type="PANTHER" id="PTHR30472">
    <property type="entry name" value="FERRIC ENTEROBACTIN TRANSPORT SYSTEM PERMEASE PROTEIN"/>
    <property type="match status" value="1"/>
</dbReference>
<evidence type="ECO:0000256" key="7">
    <source>
        <dbReference type="ARBA" id="ARBA00023136"/>
    </source>
</evidence>
<feature type="transmembrane region" description="Helical" evidence="8">
    <location>
        <begin position="67"/>
        <end position="84"/>
    </location>
</feature>
<dbReference type="InterPro" id="IPR037294">
    <property type="entry name" value="ABC_BtuC-like"/>
</dbReference>
<protein>
    <submittedName>
        <fullName evidence="9">Iron complex transport system permease protein</fullName>
    </submittedName>
</protein>
<dbReference type="GO" id="GO:0022857">
    <property type="term" value="F:transmembrane transporter activity"/>
    <property type="evidence" value="ECO:0007669"/>
    <property type="project" value="InterPro"/>
</dbReference>
<feature type="transmembrane region" description="Helical" evidence="8">
    <location>
        <begin position="119"/>
        <end position="139"/>
    </location>
</feature>
<keyword evidence="4" id="KW-1003">Cell membrane</keyword>
<proteinExistence type="inferred from homology"/>
<evidence type="ECO:0000256" key="5">
    <source>
        <dbReference type="ARBA" id="ARBA00022692"/>
    </source>
</evidence>
<gene>
    <name evidence="9" type="ORF">EV215_0014</name>
</gene>
<name>A0AA46E040_9FUSO</name>
<sequence>MKKNIFINKKSYLYIIITLIILFVSIFVSLNLGNSDISIKEVTEILLKKSDDKIKTLIIWNIRLPRILSAILIGGSLAISGAGLQSIFRNPMVDPYIIGTSSGAAIGATLAYILKLDMIFIKIFAFIFALISSFFIYFLNNKNNQINTLKLLLSGIILNSFLSSIVSLLMILNKDELMNILYWTMGSLNSSSFKDLKIITFPIIIISFLFFLLHKELDIISFGEENARSVGVNSEKIKKYVLIFSIILTSISVSTAGIIGFVGLITPHFFRLFLGSNHKYILPLSFLGGGVFLLICDNISRSITKSMDIPLGIITGLFGAPLFLYLLLKSKK</sequence>
<evidence type="ECO:0000313" key="9">
    <source>
        <dbReference type="EMBL" id="TDT72227.1"/>
    </source>
</evidence>
<dbReference type="SUPFAM" id="SSF81345">
    <property type="entry name" value="ABC transporter involved in vitamin B12 uptake, BtuC"/>
    <property type="match status" value="1"/>
</dbReference>
<feature type="transmembrane region" description="Helical" evidence="8">
    <location>
        <begin position="240"/>
        <end position="265"/>
    </location>
</feature>
<feature type="transmembrane region" description="Helical" evidence="8">
    <location>
        <begin position="12"/>
        <end position="32"/>
    </location>
</feature>
<dbReference type="RefSeq" id="WP_134111759.1">
    <property type="nucleotide sequence ID" value="NZ_SOBG01000001.1"/>
</dbReference>
<feature type="transmembrane region" description="Helical" evidence="8">
    <location>
        <begin position="96"/>
        <end position="113"/>
    </location>
</feature>
<dbReference type="FunFam" id="1.10.3470.10:FF:000001">
    <property type="entry name" value="Vitamin B12 ABC transporter permease BtuC"/>
    <property type="match status" value="1"/>
</dbReference>